<evidence type="ECO:0000256" key="5">
    <source>
        <dbReference type="ARBA" id="ARBA00023004"/>
    </source>
</evidence>
<accession>A0A0D2HME5</accession>
<dbReference type="AlphaFoldDB" id="A0A0D2HME5"/>
<evidence type="ECO:0000313" key="8">
    <source>
        <dbReference type="EMBL" id="KIY03056.1"/>
    </source>
</evidence>
<dbReference type="InterPro" id="IPR045054">
    <property type="entry name" value="P4HA-like"/>
</dbReference>
<feature type="transmembrane region" description="Helical" evidence="6">
    <location>
        <begin position="7"/>
        <end position="29"/>
    </location>
</feature>
<reference evidence="8 9" key="1">
    <citation type="submission" date="2015-01" db="EMBL/GenBank/DDBJ databases">
        <title>The Genome Sequence of Fonsecaea multimorphosa CBS 102226.</title>
        <authorList>
            <consortium name="The Broad Institute Genomics Platform"/>
            <person name="Cuomo C."/>
            <person name="de Hoog S."/>
            <person name="Gorbushina A."/>
            <person name="Stielow B."/>
            <person name="Teixiera M."/>
            <person name="Abouelleil A."/>
            <person name="Chapman S.B."/>
            <person name="Priest M."/>
            <person name="Young S.K."/>
            <person name="Wortman J."/>
            <person name="Nusbaum C."/>
            <person name="Birren B."/>
        </authorList>
    </citation>
    <scope>NUCLEOTIDE SEQUENCE [LARGE SCALE GENOMIC DNA]</scope>
    <source>
        <strain evidence="8 9">CBS 102226</strain>
    </source>
</reference>
<keyword evidence="6" id="KW-0472">Membrane</keyword>
<evidence type="ECO:0000256" key="1">
    <source>
        <dbReference type="ARBA" id="ARBA00001961"/>
    </source>
</evidence>
<keyword evidence="5" id="KW-0408">Iron</keyword>
<dbReference type="GO" id="GO:0004656">
    <property type="term" value="F:procollagen-proline 4-dioxygenase activity"/>
    <property type="evidence" value="ECO:0007669"/>
    <property type="project" value="TreeGrafter"/>
</dbReference>
<dbReference type="GO" id="GO:0005783">
    <property type="term" value="C:endoplasmic reticulum"/>
    <property type="evidence" value="ECO:0007669"/>
    <property type="project" value="TreeGrafter"/>
</dbReference>
<gene>
    <name evidence="8" type="ORF">Z520_01522</name>
</gene>
<evidence type="ECO:0000313" key="9">
    <source>
        <dbReference type="Proteomes" id="UP000053411"/>
    </source>
</evidence>
<dbReference type="Gene3D" id="2.60.120.620">
    <property type="entry name" value="q2cbj1_9rhob like domain"/>
    <property type="match status" value="1"/>
</dbReference>
<protein>
    <recommendedName>
        <fullName evidence="7">Prolyl 4-hydroxylase alpha subunit domain-containing protein</fullName>
    </recommendedName>
</protein>
<name>A0A0D2HME5_9EURO</name>
<dbReference type="InterPro" id="IPR006620">
    <property type="entry name" value="Pro_4_hyd_alph"/>
</dbReference>
<dbReference type="VEuPathDB" id="FungiDB:Z520_01522"/>
<evidence type="ECO:0000256" key="3">
    <source>
        <dbReference type="ARBA" id="ARBA00022964"/>
    </source>
</evidence>
<comment type="cofactor">
    <cofactor evidence="1">
        <name>L-ascorbate</name>
        <dbReference type="ChEBI" id="CHEBI:38290"/>
    </cofactor>
</comment>
<dbReference type="Pfam" id="PF13640">
    <property type="entry name" value="2OG-FeII_Oxy_3"/>
    <property type="match status" value="1"/>
</dbReference>
<keyword evidence="3" id="KW-0223">Dioxygenase</keyword>
<evidence type="ECO:0000256" key="2">
    <source>
        <dbReference type="ARBA" id="ARBA00022723"/>
    </source>
</evidence>
<keyword evidence="2" id="KW-0479">Metal-binding</keyword>
<keyword evidence="6" id="KW-0812">Transmembrane</keyword>
<evidence type="ECO:0000256" key="4">
    <source>
        <dbReference type="ARBA" id="ARBA00023002"/>
    </source>
</evidence>
<keyword evidence="4" id="KW-0560">Oxidoreductase</keyword>
<dbReference type="PANTHER" id="PTHR10869">
    <property type="entry name" value="PROLYL 4-HYDROXYLASE ALPHA SUBUNIT"/>
    <property type="match status" value="1"/>
</dbReference>
<keyword evidence="9" id="KW-1185">Reference proteome</keyword>
<sequence length="257" mass="28500">MTPAGNLSLVLVPAVLAVILGVGDLYFGWNFLSPGQSSHRTHGKGPKTYLLSEDPLVVYIQDFITPQEASHLVQLAEPRFKPSVLWTDEGKVHRDAAYRSSMTAKLPTQDNIIQQIEDRARSFPFHKAVGDFQPLVVQNYGIAGQYRDHYDWYGDASAVGGNVASTFFVYIHANCTGGGTNFPRLTPPPEAEEWWCQFIDCDRPLDDGVTFKPIQGNAVYWNNLQADGRGNPKTLHAGMPVTSGSKMGLNMWTWQSI</sequence>
<dbReference type="GO" id="GO:0005506">
    <property type="term" value="F:iron ion binding"/>
    <property type="evidence" value="ECO:0007669"/>
    <property type="project" value="InterPro"/>
</dbReference>
<dbReference type="GO" id="GO:0031418">
    <property type="term" value="F:L-ascorbic acid binding"/>
    <property type="evidence" value="ECO:0007669"/>
    <property type="project" value="InterPro"/>
</dbReference>
<dbReference type="GeneID" id="27707268"/>
<evidence type="ECO:0000259" key="7">
    <source>
        <dbReference type="SMART" id="SM00702"/>
    </source>
</evidence>
<dbReference type="RefSeq" id="XP_016637178.1">
    <property type="nucleotide sequence ID" value="XM_016772039.1"/>
</dbReference>
<dbReference type="InterPro" id="IPR044862">
    <property type="entry name" value="Pro_4_hyd_alph_FE2OG_OXY"/>
</dbReference>
<dbReference type="PANTHER" id="PTHR10869:SF246">
    <property type="entry name" value="TRANSMEMBRANE PROLYL 4-HYDROXYLASE"/>
    <property type="match status" value="1"/>
</dbReference>
<proteinExistence type="predicted"/>
<dbReference type="EMBL" id="KN848063">
    <property type="protein sequence ID" value="KIY03056.1"/>
    <property type="molecule type" value="Genomic_DNA"/>
</dbReference>
<dbReference type="OrthoDB" id="420380at2759"/>
<dbReference type="Proteomes" id="UP000053411">
    <property type="component" value="Unassembled WGS sequence"/>
</dbReference>
<dbReference type="SMART" id="SM00702">
    <property type="entry name" value="P4Hc"/>
    <property type="match status" value="1"/>
</dbReference>
<organism evidence="8 9">
    <name type="scientific">Fonsecaea multimorphosa CBS 102226</name>
    <dbReference type="NCBI Taxonomy" id="1442371"/>
    <lineage>
        <taxon>Eukaryota</taxon>
        <taxon>Fungi</taxon>
        <taxon>Dikarya</taxon>
        <taxon>Ascomycota</taxon>
        <taxon>Pezizomycotina</taxon>
        <taxon>Eurotiomycetes</taxon>
        <taxon>Chaetothyriomycetidae</taxon>
        <taxon>Chaetothyriales</taxon>
        <taxon>Herpotrichiellaceae</taxon>
        <taxon>Fonsecaea</taxon>
    </lineage>
</organism>
<feature type="domain" description="Prolyl 4-hydroxylase alpha subunit" evidence="7">
    <location>
        <begin position="55"/>
        <end position="254"/>
    </location>
</feature>
<dbReference type="STRING" id="1442371.A0A0D2HME5"/>
<keyword evidence="6" id="KW-1133">Transmembrane helix</keyword>
<evidence type="ECO:0000256" key="6">
    <source>
        <dbReference type="SAM" id="Phobius"/>
    </source>
</evidence>